<dbReference type="InterPro" id="IPR036977">
    <property type="entry name" value="DNA_primase_Znf_CHC2"/>
</dbReference>
<dbReference type="InterPro" id="IPR034151">
    <property type="entry name" value="TOPRIM_DnaG_bac"/>
</dbReference>
<dbReference type="GO" id="GO:0003899">
    <property type="term" value="F:DNA-directed RNA polymerase activity"/>
    <property type="evidence" value="ECO:0007669"/>
    <property type="project" value="UniProtKB-UniRule"/>
</dbReference>
<dbReference type="RefSeq" id="WP_111470375.1">
    <property type="nucleotide sequence ID" value="NZ_QLIX01000009.1"/>
</dbReference>
<dbReference type="FunFam" id="3.40.1360.10:FF:000002">
    <property type="entry name" value="DNA primase"/>
    <property type="match status" value="1"/>
</dbReference>
<keyword evidence="10" id="KW-0460">Magnesium</keyword>
<keyword evidence="4 13" id="KW-0808">Transferase</keyword>
<evidence type="ECO:0000313" key="17">
    <source>
        <dbReference type="Proteomes" id="UP000249065"/>
    </source>
</evidence>
<comment type="subunit">
    <text evidence="13">Monomer. Interacts with DnaB.</text>
</comment>
<accession>A0A327M7X3</accession>
<comment type="similarity">
    <text evidence="13">Belongs to the DnaG primase family.</text>
</comment>
<dbReference type="Pfam" id="PF13662">
    <property type="entry name" value="Toprim_4"/>
    <property type="match status" value="1"/>
</dbReference>
<keyword evidence="11 13" id="KW-0238">DNA-binding</keyword>
<feature type="compositionally biased region" description="Low complexity" evidence="14">
    <location>
        <begin position="625"/>
        <end position="640"/>
    </location>
</feature>
<dbReference type="Pfam" id="PF08275">
    <property type="entry name" value="DNAG_N"/>
    <property type="match status" value="1"/>
</dbReference>
<evidence type="ECO:0000256" key="12">
    <source>
        <dbReference type="ARBA" id="ARBA00023163"/>
    </source>
</evidence>
<sequence>MALPPAFLDELRARTPLHGLIGRKARLVRNGRQWKGCCPFHNEKSPSFYVYDDHFHCFGCGAHGDAITFLMRAEGASFPEAVERLAAEAGMQVPRPTPQAAARERRARDLHEVLAAAAAAYQRRLAQPEGAAARDYLHRRGLTEATIARFGLGWSGEGRGALAAELKPEGIEPAQLVAAGLMKPRDPERPEAGLVDMFFGRVMFPIRDRRGRIISFGGRILGDGQPKYVNGPETELFQKRRGLYGLDLAREAAFRGATVLVVEGYMDVIALHQAGFGGAVAPLGTALTAEQLGLLWQMTPEPVLCFDGDAAGGRAAVRAAEIALPLLSPERSLRLATLTGGEDPDTLVRKGGARVFEAVLETAKPLSAALYDLLTAGRPRATPEQRAALRGQLEAAARLIPDRILSGEYRRVLLDRFFEEQRRPRPGGGPGGGSGPRRGGAGRRGEALAPPPGLQRRPIDIAAIRLERARNLLAILLRHPAILPDVEEALMTLDLPAGPCEALGHALLDWLRGAELLDSEALAGHLAQNGMQDTVAWAVRATGLCAAAHPTAQPKEALDGWWHFFGLLRGEAELIKDQTEAQRLLTDRNDPAAQKRLIGLTKALAALRAGETEAIPEEASQDQSPDGALDGAPAGAAWGPVTSRGALRDDTIG</sequence>
<comment type="caution">
    <text evidence="13">Lacks conserved residue(s) required for the propagation of feature annotation.</text>
</comment>
<dbReference type="AlphaFoldDB" id="A0A327M7X3"/>
<keyword evidence="6 13" id="KW-0235">DNA replication</keyword>
<evidence type="ECO:0000256" key="5">
    <source>
        <dbReference type="ARBA" id="ARBA00022695"/>
    </source>
</evidence>
<dbReference type="PANTHER" id="PTHR30313">
    <property type="entry name" value="DNA PRIMASE"/>
    <property type="match status" value="1"/>
</dbReference>
<evidence type="ECO:0000256" key="7">
    <source>
        <dbReference type="ARBA" id="ARBA00022723"/>
    </source>
</evidence>
<dbReference type="HAMAP" id="MF_00974">
    <property type="entry name" value="DNA_primase_DnaG"/>
    <property type="match status" value="1"/>
</dbReference>
<comment type="catalytic activity">
    <reaction evidence="13">
        <text>ssDNA + n NTP = ssDNA/pppN(pN)n-1 hybrid + (n-1) diphosphate.</text>
        <dbReference type="EC" id="2.7.7.101"/>
    </reaction>
</comment>
<dbReference type="GO" id="GO:0000428">
    <property type="term" value="C:DNA-directed RNA polymerase complex"/>
    <property type="evidence" value="ECO:0007669"/>
    <property type="project" value="UniProtKB-KW"/>
</dbReference>
<dbReference type="EC" id="2.7.7.101" evidence="13"/>
<keyword evidence="17" id="KW-1185">Reference proteome</keyword>
<feature type="compositionally biased region" description="Gly residues" evidence="14">
    <location>
        <begin position="426"/>
        <end position="439"/>
    </location>
</feature>
<dbReference type="GO" id="GO:0003677">
    <property type="term" value="F:DNA binding"/>
    <property type="evidence" value="ECO:0007669"/>
    <property type="project" value="UniProtKB-KW"/>
</dbReference>
<evidence type="ECO:0000256" key="13">
    <source>
        <dbReference type="HAMAP-Rule" id="MF_00974"/>
    </source>
</evidence>
<dbReference type="SMART" id="SM00400">
    <property type="entry name" value="ZnF_CHCC"/>
    <property type="match status" value="1"/>
</dbReference>
<evidence type="ECO:0000313" key="16">
    <source>
        <dbReference type="EMBL" id="RAI58412.1"/>
    </source>
</evidence>
<keyword evidence="9" id="KW-0862">Zinc</keyword>
<dbReference type="SUPFAM" id="SSF57783">
    <property type="entry name" value="Zinc beta-ribbon"/>
    <property type="match status" value="1"/>
</dbReference>
<dbReference type="Pfam" id="PF01807">
    <property type="entry name" value="Zn_ribbon_DnaG"/>
    <property type="match status" value="1"/>
</dbReference>
<dbReference type="InterPro" id="IPR037068">
    <property type="entry name" value="DNA_primase_core_N_sf"/>
</dbReference>
<dbReference type="InterPro" id="IPR006295">
    <property type="entry name" value="DNA_primase_DnaG"/>
</dbReference>
<dbReference type="OrthoDB" id="9803773at2"/>
<dbReference type="Proteomes" id="UP000249065">
    <property type="component" value="Unassembled WGS sequence"/>
</dbReference>
<organism evidence="16 17">
    <name type="scientific">Roseicella frigidaeris</name>
    <dbReference type="NCBI Taxonomy" id="2230885"/>
    <lineage>
        <taxon>Bacteria</taxon>
        <taxon>Pseudomonadati</taxon>
        <taxon>Pseudomonadota</taxon>
        <taxon>Alphaproteobacteria</taxon>
        <taxon>Acetobacterales</taxon>
        <taxon>Roseomonadaceae</taxon>
        <taxon>Roseicella</taxon>
    </lineage>
</organism>
<dbReference type="NCBIfam" id="TIGR01391">
    <property type="entry name" value="dnaG"/>
    <property type="match status" value="1"/>
</dbReference>
<dbReference type="FunFam" id="3.90.580.10:FF:000001">
    <property type="entry name" value="DNA primase"/>
    <property type="match status" value="1"/>
</dbReference>
<evidence type="ECO:0000256" key="6">
    <source>
        <dbReference type="ARBA" id="ARBA00022705"/>
    </source>
</evidence>
<dbReference type="Gene3D" id="3.90.580.10">
    <property type="entry name" value="Zinc finger, CHC2-type domain"/>
    <property type="match status" value="1"/>
</dbReference>
<evidence type="ECO:0000256" key="8">
    <source>
        <dbReference type="ARBA" id="ARBA00022771"/>
    </source>
</evidence>
<dbReference type="GO" id="GO:0008270">
    <property type="term" value="F:zinc ion binding"/>
    <property type="evidence" value="ECO:0007669"/>
    <property type="project" value="UniProtKB-KW"/>
</dbReference>
<keyword evidence="7" id="KW-0479">Metal-binding</keyword>
<evidence type="ECO:0000259" key="15">
    <source>
        <dbReference type="PROSITE" id="PS50880"/>
    </source>
</evidence>
<keyword evidence="5 13" id="KW-0548">Nucleotidyltransferase</keyword>
<keyword evidence="8" id="KW-0863">Zinc-finger</keyword>
<dbReference type="InterPro" id="IPR006171">
    <property type="entry name" value="TOPRIM_dom"/>
</dbReference>
<keyword evidence="2 13" id="KW-0240">DNA-directed RNA polymerase</keyword>
<dbReference type="Gene3D" id="3.40.1360.10">
    <property type="match status" value="1"/>
</dbReference>
<dbReference type="InterPro" id="IPR013264">
    <property type="entry name" value="DNAG_N"/>
</dbReference>
<feature type="region of interest" description="Disordered" evidence="14">
    <location>
        <begin position="420"/>
        <end position="454"/>
    </location>
</feature>
<dbReference type="PROSITE" id="PS50880">
    <property type="entry name" value="TOPRIM"/>
    <property type="match status" value="1"/>
</dbReference>
<feature type="domain" description="Toprim" evidence="15">
    <location>
        <begin position="257"/>
        <end position="339"/>
    </location>
</feature>
<gene>
    <name evidence="13" type="primary">dnaG</name>
    <name evidence="16" type="ORF">DOO78_13745</name>
</gene>
<comment type="function">
    <text evidence="13">RNA polymerase that catalyzes the synthesis of short RNA molecules used as primers for DNA polymerase during DNA replication.</text>
</comment>
<dbReference type="GO" id="GO:0006269">
    <property type="term" value="P:DNA replication, synthesis of primer"/>
    <property type="evidence" value="ECO:0007669"/>
    <property type="project" value="UniProtKB-UniRule"/>
</dbReference>
<comment type="cofactor">
    <cofactor evidence="1">
        <name>Zn(2+)</name>
        <dbReference type="ChEBI" id="CHEBI:29105"/>
    </cofactor>
</comment>
<evidence type="ECO:0000256" key="10">
    <source>
        <dbReference type="ARBA" id="ARBA00022842"/>
    </source>
</evidence>
<evidence type="ECO:0000256" key="14">
    <source>
        <dbReference type="SAM" id="MobiDB-lite"/>
    </source>
</evidence>
<dbReference type="EMBL" id="QLIX01000009">
    <property type="protein sequence ID" value="RAI58412.1"/>
    <property type="molecule type" value="Genomic_DNA"/>
</dbReference>
<keyword evidence="12 13" id="KW-0804">Transcription</keyword>
<dbReference type="SUPFAM" id="SSF56731">
    <property type="entry name" value="DNA primase core"/>
    <property type="match status" value="1"/>
</dbReference>
<proteinExistence type="inferred from homology"/>
<evidence type="ECO:0000256" key="3">
    <source>
        <dbReference type="ARBA" id="ARBA00022515"/>
    </source>
</evidence>
<name>A0A327M7X3_9PROT</name>
<reference evidence="17" key="1">
    <citation type="submission" date="2018-06" db="EMBL/GenBank/DDBJ databases">
        <authorList>
            <person name="Khan S.A."/>
        </authorList>
    </citation>
    <scope>NUCLEOTIDE SEQUENCE [LARGE SCALE GENOMIC DNA]</scope>
    <source>
        <strain evidence="17">DB-1506</strain>
    </source>
</reference>
<dbReference type="GO" id="GO:0005737">
    <property type="term" value="C:cytoplasm"/>
    <property type="evidence" value="ECO:0007669"/>
    <property type="project" value="TreeGrafter"/>
</dbReference>
<dbReference type="InterPro" id="IPR002694">
    <property type="entry name" value="Znf_CHC2"/>
</dbReference>
<comment type="caution">
    <text evidence="16">The sequence shown here is derived from an EMBL/GenBank/DDBJ whole genome shotgun (WGS) entry which is preliminary data.</text>
</comment>
<evidence type="ECO:0000256" key="4">
    <source>
        <dbReference type="ARBA" id="ARBA00022679"/>
    </source>
</evidence>
<evidence type="ECO:0000256" key="1">
    <source>
        <dbReference type="ARBA" id="ARBA00001947"/>
    </source>
</evidence>
<dbReference type="SMART" id="SM00493">
    <property type="entry name" value="TOPRIM"/>
    <property type="match status" value="1"/>
</dbReference>
<dbReference type="CDD" id="cd03364">
    <property type="entry name" value="TOPRIM_DnaG_primases"/>
    <property type="match status" value="1"/>
</dbReference>
<evidence type="ECO:0000256" key="11">
    <source>
        <dbReference type="ARBA" id="ARBA00023125"/>
    </source>
</evidence>
<dbReference type="Gene3D" id="3.90.980.10">
    <property type="entry name" value="DNA primase, catalytic core, N-terminal domain"/>
    <property type="match status" value="1"/>
</dbReference>
<dbReference type="GO" id="GO:1990077">
    <property type="term" value="C:primosome complex"/>
    <property type="evidence" value="ECO:0007669"/>
    <property type="project" value="UniProtKB-KW"/>
</dbReference>
<dbReference type="PANTHER" id="PTHR30313:SF2">
    <property type="entry name" value="DNA PRIMASE"/>
    <property type="match status" value="1"/>
</dbReference>
<protein>
    <recommendedName>
        <fullName evidence="13">DNA primase</fullName>
        <ecNumber evidence="13">2.7.7.101</ecNumber>
    </recommendedName>
</protein>
<dbReference type="InterPro" id="IPR030846">
    <property type="entry name" value="DnaG_bac"/>
</dbReference>
<feature type="region of interest" description="Disordered" evidence="14">
    <location>
        <begin position="612"/>
        <end position="653"/>
    </location>
</feature>
<dbReference type="InterPro" id="IPR050219">
    <property type="entry name" value="DnaG_primase"/>
</dbReference>
<evidence type="ECO:0000256" key="2">
    <source>
        <dbReference type="ARBA" id="ARBA00022478"/>
    </source>
</evidence>
<keyword evidence="3 13" id="KW-0639">Primosome</keyword>
<evidence type="ECO:0000256" key="9">
    <source>
        <dbReference type="ARBA" id="ARBA00022833"/>
    </source>
</evidence>